<keyword evidence="1" id="KW-0472">Membrane</keyword>
<name>X1T139_9ZZZZ</name>
<feature type="transmembrane region" description="Helical" evidence="1">
    <location>
        <begin position="210"/>
        <end position="228"/>
    </location>
</feature>
<evidence type="ECO:0000313" key="2">
    <source>
        <dbReference type="EMBL" id="GAI85096.1"/>
    </source>
</evidence>
<keyword evidence="1" id="KW-1133">Transmembrane helix</keyword>
<feature type="transmembrane region" description="Helical" evidence="1">
    <location>
        <begin position="183"/>
        <end position="203"/>
    </location>
</feature>
<dbReference type="Gene3D" id="3.40.50.150">
    <property type="entry name" value="Vaccinia Virus protein VP39"/>
    <property type="match status" value="1"/>
</dbReference>
<feature type="transmembrane region" description="Helical" evidence="1">
    <location>
        <begin position="42"/>
        <end position="61"/>
    </location>
</feature>
<sequence>MKGNLRRSLLTVSVFTAGMTTLAIEISASRLLGNVFGTSNIVWANIIGLILVYLTAGYFIGGRWADRSPYKRTFYRMLAWGAFTAGLVPIIARPVLMSAVEAVEHFDSAVMVGSFFAVLVLFSIPITLFGCVSPFAIRLAITHTDQAGRISGRIYAISTLGSIFGTFLPVLCLIPTIGTARTFLVFSLGLLTVSLFGMGLEDWRSALRHLWMPGLLLVLGAITLSGPVKASAGQIFETESAYNYIQVIEGSDDSIRYLLLNEGQGIHSVYSPDLEVTYGTWDYFLAAPFFNPPPVRLRSVERLGLVGLAAGTIAKQYTQVFGPIPIDGWEIDPEIVAVGRSLFDMNEPNLNAI</sequence>
<proteinExistence type="predicted"/>
<reference evidence="2" key="1">
    <citation type="journal article" date="2014" name="Front. Microbiol.">
        <title>High frequency of phylogenetically diverse reductive dehalogenase-homologous genes in deep subseafloor sedimentary metagenomes.</title>
        <authorList>
            <person name="Kawai M."/>
            <person name="Futagami T."/>
            <person name="Toyoda A."/>
            <person name="Takaki Y."/>
            <person name="Nishi S."/>
            <person name="Hori S."/>
            <person name="Arai W."/>
            <person name="Tsubouchi T."/>
            <person name="Morono Y."/>
            <person name="Uchiyama I."/>
            <person name="Ito T."/>
            <person name="Fujiyama A."/>
            <person name="Inagaki F."/>
            <person name="Takami H."/>
        </authorList>
    </citation>
    <scope>NUCLEOTIDE SEQUENCE</scope>
    <source>
        <strain evidence="2">Expedition CK06-06</strain>
    </source>
</reference>
<feature type="non-terminal residue" evidence="2">
    <location>
        <position position="353"/>
    </location>
</feature>
<accession>X1T139</accession>
<dbReference type="NCBIfam" id="NF037959">
    <property type="entry name" value="MFS_SpdSyn"/>
    <property type="match status" value="1"/>
</dbReference>
<feature type="transmembrane region" description="Helical" evidence="1">
    <location>
        <begin position="73"/>
        <end position="92"/>
    </location>
</feature>
<keyword evidence="1" id="KW-0812">Transmembrane</keyword>
<gene>
    <name evidence="2" type="ORF">S12H4_14944</name>
</gene>
<feature type="transmembrane region" description="Helical" evidence="1">
    <location>
        <begin position="112"/>
        <end position="141"/>
    </location>
</feature>
<evidence type="ECO:0000256" key="1">
    <source>
        <dbReference type="SAM" id="Phobius"/>
    </source>
</evidence>
<comment type="caution">
    <text evidence="2">The sequence shown here is derived from an EMBL/GenBank/DDBJ whole genome shotgun (WGS) entry which is preliminary data.</text>
</comment>
<dbReference type="AlphaFoldDB" id="X1T139"/>
<evidence type="ECO:0008006" key="3">
    <source>
        <dbReference type="Google" id="ProtNLM"/>
    </source>
</evidence>
<organism evidence="2">
    <name type="scientific">marine sediment metagenome</name>
    <dbReference type="NCBI Taxonomy" id="412755"/>
    <lineage>
        <taxon>unclassified sequences</taxon>
        <taxon>metagenomes</taxon>
        <taxon>ecological metagenomes</taxon>
    </lineage>
</organism>
<dbReference type="SUPFAM" id="SSF53335">
    <property type="entry name" value="S-adenosyl-L-methionine-dependent methyltransferases"/>
    <property type="match status" value="1"/>
</dbReference>
<dbReference type="InterPro" id="IPR029063">
    <property type="entry name" value="SAM-dependent_MTases_sf"/>
</dbReference>
<dbReference type="EMBL" id="BARW01007149">
    <property type="protein sequence ID" value="GAI85096.1"/>
    <property type="molecule type" value="Genomic_DNA"/>
</dbReference>
<feature type="transmembrane region" description="Helical" evidence="1">
    <location>
        <begin position="153"/>
        <end position="177"/>
    </location>
</feature>
<protein>
    <recommendedName>
        <fullName evidence="3">Spermine synthase</fullName>
    </recommendedName>
</protein>